<dbReference type="OrthoDB" id="125363at2759"/>
<keyword evidence="3" id="KW-1003">Cell membrane</keyword>
<dbReference type="SUPFAM" id="SSF81296">
    <property type="entry name" value="E set domains"/>
    <property type="match status" value="1"/>
</dbReference>
<dbReference type="SUPFAM" id="SSF48350">
    <property type="entry name" value="GTPase activation domain, GAP"/>
    <property type="match status" value="1"/>
</dbReference>
<reference evidence="15" key="1">
    <citation type="submission" date="2021-02" db="EMBL/GenBank/DDBJ databases">
        <authorList>
            <person name="Nowell W R."/>
        </authorList>
    </citation>
    <scope>NUCLEOTIDE SEQUENCE</scope>
    <source>
        <strain evidence="15">Ploen Becks lab</strain>
    </source>
</reference>
<gene>
    <name evidence="15" type="ORF">OXX778_LOCUS4654</name>
</gene>
<evidence type="ECO:0000256" key="6">
    <source>
        <dbReference type="ARBA" id="ARBA00022737"/>
    </source>
</evidence>
<dbReference type="InterPro" id="IPR036352">
    <property type="entry name" value="Semap_dom_sf"/>
</dbReference>
<evidence type="ECO:0000256" key="5">
    <source>
        <dbReference type="ARBA" id="ARBA00022729"/>
    </source>
</evidence>
<evidence type="ECO:0000256" key="1">
    <source>
        <dbReference type="ARBA" id="ARBA00004162"/>
    </source>
</evidence>
<evidence type="ECO:0000256" key="4">
    <source>
        <dbReference type="ARBA" id="ARBA00022692"/>
    </source>
</evidence>
<dbReference type="Gene3D" id="1.10.506.10">
    <property type="entry name" value="GTPase Activation - p120gap, domain 1"/>
    <property type="match status" value="2"/>
</dbReference>
<dbReference type="Pfam" id="PF08337">
    <property type="entry name" value="Plexin_cytopl"/>
    <property type="match status" value="1"/>
</dbReference>
<evidence type="ECO:0000313" key="16">
    <source>
        <dbReference type="Proteomes" id="UP000663879"/>
    </source>
</evidence>
<dbReference type="InterPro" id="IPR046800">
    <property type="entry name" value="Plexin_RBD"/>
</dbReference>
<evidence type="ECO:0000259" key="14">
    <source>
        <dbReference type="PROSITE" id="PS51004"/>
    </source>
</evidence>
<evidence type="ECO:0000256" key="11">
    <source>
        <dbReference type="PROSITE-ProRule" id="PRU00352"/>
    </source>
</evidence>
<dbReference type="InterPro" id="IPR008936">
    <property type="entry name" value="Rho_GTPase_activation_prot"/>
</dbReference>
<keyword evidence="5" id="KW-0732">Signal</keyword>
<dbReference type="InterPro" id="IPR016201">
    <property type="entry name" value="PSI"/>
</dbReference>
<feature type="transmembrane region" description="Helical" evidence="13">
    <location>
        <begin position="1462"/>
        <end position="1487"/>
    </location>
</feature>
<feature type="transmembrane region" description="Helical" evidence="13">
    <location>
        <begin position="7"/>
        <end position="26"/>
    </location>
</feature>
<dbReference type="SMART" id="SM00429">
    <property type="entry name" value="IPT"/>
    <property type="match status" value="2"/>
</dbReference>
<dbReference type="SUPFAM" id="SSF103575">
    <property type="entry name" value="Plexin repeat"/>
    <property type="match status" value="1"/>
</dbReference>
<dbReference type="EMBL" id="CAJNOC010000469">
    <property type="protein sequence ID" value="CAF0765273.1"/>
    <property type="molecule type" value="Genomic_DNA"/>
</dbReference>
<feature type="domain" description="Sema" evidence="14">
    <location>
        <begin position="54"/>
        <end position="541"/>
    </location>
</feature>
<protein>
    <recommendedName>
        <fullName evidence="14">Sema domain-containing protein</fullName>
    </recommendedName>
</protein>
<sequence length="2360" mass="269119">MDYLNRIYYLLLLILLQSIFISNQQLNEQYIVDRFRLDQIDTVFLSSISAVTPYIPQILPDVDSNLKNSNRISNIQNLVFYKNYLFIGAENWLLKINSKTFKIEQSIRYGPLYDSPSCRYSPIAECLNDNSKNLLNNYNKLLIVYEQKNLLLSCWTARQGICDLRDLDDLTKIVLNSSIAAVANDPVNSTIGFIASSPNSQDLLYIASTYNNNGPYRADIPALSGRSLQTNSNSKFMQILTYSQGLKSSKASIEFMSRFMKSFIVKYIEAFNLGIYNYFLTVQHSDTDALLKGDLLTSKISRLCLNDLSFTKSYTEIPLKCLGSRSQNSLRPIEYNELLSAKTIDINSETYLIGLFQKTNRNNFNSSLNTDSSKQALCIFSMKEIQLKFKENIRKCYNSEVMRGLNFIKPDQKCSSKRLRFNENENFINDDFCSSADNGLYPIGGQIPVQSNALIEFIDHFYDSIQLMKSDLTNTLALLSNRLNTVNLYSFDNIDKIRVYRSILLNSQNNENFLPISQNMNFDTEGHLYLINKNDIVKLKMSNCEAYLTCGECLRVSMSTEPYCGWCSTTNQCSRKSECSIDDSKWLNGLNMNLNLTNSLNLESLCVDIEKIEPAFTYKNSADWIEINFRKELNLKKNSTYQCVFTSDIELETDAILTSNNKLKCPMPHLSKLENFFDHSENLDMVLSDDGIFKIPSSTNKDKDRINLGIYIQNSELGSVKYGKMSNSATLYNISVIGCDVHASCVSCTMSEKCSWCGNKCEKLNSQCLSDSNKCASFDPGTNKLLIPYTAHRQQAPLTFQLINQQSTDNLQCIITLYNGKKLQNNITIPFQNINQTHSSCILANIFMDLEKYLGEDLGQVQTNLRVYDFKNNFYIDSISNGKLSLLFYKCEYKANDCSSCLSINRQLSCMWCSNAHFGSSSSSCRFMNAHSKLAVLSQCIAPASSFFLNSSKLLNQCDKPQITSVTPLKIPISGGTILNINGINLGSNFEDLLSVNLQCGSSLTECDLIQSKYISSKSIWCKVRQFSSSSNRQCKINVKLKTNLIISGSSTSELGSSGLMSLLVTGSQVVELVDPLINEIDPSHIIQSANFVWLTLKGVDLDAGRTREILIMDNLNDFKQRIVKCDIKNVTSTSIRCRLNDKFHSLGKKNLRLLIDEYTSINYSQLKVNSDPLVKVIDNSITFYSGGTQFRLSGFNFDSVQSAYTFINYRDLWYSEPVSAKERISNEEIIFEFPPLSDAFFALTKPEDGSRFQLQIGFLMDGFNVTLKDQLINYNPNLKSDKIKIIHLDLLKTKEFYSLSIGLHLDESIYSIREIITENIQIYIGCSQCFNIQWLNDTNFICNLPFFTNEIKPIKTTCEAKVFNILLNKLNTQNSLNMINAFVGNTEISFEENLTNNENLNLYTQSYQLNNIDNFMLVVKSLYQQTINPNVLDSLVKKYENYVQESQAQVNSTSFLNNKNLFIISSIIASVVIILILVTLSVSSYFMKIKQKNNKNLIYKLGSKKCKLEFDLIQQQIDQLELSIRPKCSQLYQQLHNDYLNDLNNDLIYSLNGLPLWNFKTFLFNYIFPTNQNSDINAPVYTSNLIMSSSSMSNSTTNTLLSTTNTPIQKQNMSVYATIKSSSMLRFDTLDHDNSNKQQFLSYGNIGEAMHLFDQLIHNKNFLLTFITVCENQKDSFNPKERNNFSSLLILALKDNLQFLYSIIKTLLSEHIKNNLAAKKALFRGNESLIEPLINNFIAMFMYDYQRDSQSALHLYRLVKSIKSFLNMGPCDQIKNSALNSLNEDTLLNDKLIVGYQLIYVNVVLNPNILSSPNNKNLYIVPLIDSDTIQQSKNKIIDFVFKKSNMNQFNLIQVPNCGDIDLELCLILIPNTDSTQQQTTLITLKETEDELINTDSLNSNQFKRLLTLKEYNIQNGSFINLNFKNSLIQQSQKDNHVYMSTMSMNNEYVLYASNTIKPGPLPLGPPPVAPNRYHLIKPSSDNYLTNTSNSSSLDIKKKKKKKYEKLLTVKSQDSSVTTDSLIKKSENPVNQLTRLLMNKGTIQPFIDQFIESIFSNSSNIPPVLQNLFEFIDSEIKKSSNLKNEEANKLGKMCKVNIYFIRYWVNLIKNPNLILDVEKSSLIDSSLNCIAQAFIDSCTSGDVHNLYDTNSPINRLLFIREVPKYKEMIDSFFNDLKSYPTTSEHELHFYLNEFSKCKTFEQQNQILGATLGNSQVSQTNQTELNQVQVLLQLYDYYEKYQHQINTALGQQQCSVLLPVHHRLVQIKDLMSMSTMTTNNPTTLNRSAGFFSNNPYQQINNYQQPINCYAATSDLIVTYPTMNTTTAPLNTLPHLQTLHHQQQQQQQRTNQFQPIQQQQFF</sequence>
<keyword evidence="9" id="KW-1015">Disulfide bond</keyword>
<dbReference type="PANTHER" id="PTHR22625:SF70">
    <property type="entry name" value="PLEXIN A, ISOFORM A"/>
    <property type="match status" value="1"/>
</dbReference>
<evidence type="ECO:0000256" key="7">
    <source>
        <dbReference type="ARBA" id="ARBA00022989"/>
    </source>
</evidence>
<dbReference type="InterPro" id="IPR002165">
    <property type="entry name" value="Plexin_repeat"/>
</dbReference>
<dbReference type="PROSITE" id="PS51004">
    <property type="entry name" value="SEMA"/>
    <property type="match status" value="1"/>
</dbReference>
<dbReference type="Gene3D" id="3.10.20.90">
    <property type="entry name" value="Phosphatidylinositol 3-kinase Catalytic Subunit, Chain A, domain 1"/>
    <property type="match status" value="1"/>
</dbReference>
<keyword evidence="16" id="KW-1185">Reference proteome</keyword>
<evidence type="ECO:0000313" key="15">
    <source>
        <dbReference type="EMBL" id="CAF0765273.1"/>
    </source>
</evidence>
<dbReference type="InterPro" id="IPR002909">
    <property type="entry name" value="IPT_dom"/>
</dbReference>
<keyword evidence="8 13" id="KW-0472">Membrane</keyword>
<keyword evidence="7 13" id="KW-1133">Transmembrane helix</keyword>
<dbReference type="GO" id="GO:0017154">
    <property type="term" value="F:semaphorin receptor activity"/>
    <property type="evidence" value="ECO:0007669"/>
    <property type="project" value="InterPro"/>
</dbReference>
<evidence type="ECO:0000256" key="10">
    <source>
        <dbReference type="ARBA" id="ARBA00023180"/>
    </source>
</evidence>
<dbReference type="InterPro" id="IPR031148">
    <property type="entry name" value="Plexin"/>
</dbReference>
<dbReference type="InterPro" id="IPR001627">
    <property type="entry name" value="Semap_dom"/>
</dbReference>
<evidence type="ECO:0000256" key="8">
    <source>
        <dbReference type="ARBA" id="ARBA00023136"/>
    </source>
</evidence>
<keyword evidence="4 13" id="KW-0812">Transmembrane</keyword>
<name>A0A813QBQ9_9BILA</name>
<dbReference type="GO" id="GO:0002116">
    <property type="term" value="C:semaphorin receptor complex"/>
    <property type="evidence" value="ECO:0007669"/>
    <property type="project" value="TreeGrafter"/>
</dbReference>
<comment type="caution">
    <text evidence="15">The sequence shown here is derived from an EMBL/GenBank/DDBJ whole genome shotgun (WGS) entry which is preliminary data.</text>
</comment>
<dbReference type="SMART" id="SM00630">
    <property type="entry name" value="Sema"/>
    <property type="match status" value="1"/>
</dbReference>
<dbReference type="Pfam" id="PF01833">
    <property type="entry name" value="TIG"/>
    <property type="match status" value="1"/>
</dbReference>
<comment type="caution">
    <text evidence="11">Lacks conserved residue(s) required for the propagation of feature annotation.</text>
</comment>
<dbReference type="Pfam" id="PF01437">
    <property type="entry name" value="PSI"/>
    <property type="match status" value="1"/>
</dbReference>
<organism evidence="15 16">
    <name type="scientific">Brachionus calyciflorus</name>
    <dbReference type="NCBI Taxonomy" id="104777"/>
    <lineage>
        <taxon>Eukaryota</taxon>
        <taxon>Metazoa</taxon>
        <taxon>Spiralia</taxon>
        <taxon>Gnathifera</taxon>
        <taxon>Rotifera</taxon>
        <taxon>Eurotatoria</taxon>
        <taxon>Monogononta</taxon>
        <taxon>Pseudotrocha</taxon>
        <taxon>Ploima</taxon>
        <taxon>Brachionidae</taxon>
        <taxon>Brachionus</taxon>
    </lineage>
</organism>
<dbReference type="InterPro" id="IPR013783">
    <property type="entry name" value="Ig-like_fold"/>
</dbReference>
<comment type="similarity">
    <text evidence="2">Belongs to the plexin family.</text>
</comment>
<comment type="subcellular location">
    <subcellularLocation>
        <location evidence="1">Cell membrane</location>
        <topology evidence="1">Single-pass membrane protein</topology>
    </subcellularLocation>
</comment>
<dbReference type="SUPFAM" id="SSF101912">
    <property type="entry name" value="Sema domain"/>
    <property type="match status" value="1"/>
</dbReference>
<dbReference type="InterPro" id="IPR015943">
    <property type="entry name" value="WD40/YVTN_repeat-like_dom_sf"/>
</dbReference>
<dbReference type="Gene3D" id="2.130.10.10">
    <property type="entry name" value="YVTN repeat-like/Quinoprotein amine dehydrogenase"/>
    <property type="match status" value="1"/>
</dbReference>
<evidence type="ECO:0000256" key="13">
    <source>
        <dbReference type="SAM" id="Phobius"/>
    </source>
</evidence>
<keyword evidence="10" id="KW-0325">Glycoprotein</keyword>
<proteinExistence type="inferred from homology"/>
<accession>A0A813QBQ9</accession>
<dbReference type="PANTHER" id="PTHR22625">
    <property type="entry name" value="PLEXIN"/>
    <property type="match status" value="1"/>
</dbReference>
<feature type="region of interest" description="Disordered" evidence="12">
    <location>
        <begin position="2338"/>
        <end position="2360"/>
    </location>
</feature>
<dbReference type="InterPro" id="IPR014756">
    <property type="entry name" value="Ig_E-set"/>
</dbReference>
<dbReference type="Pfam" id="PF20170">
    <property type="entry name" value="Plexin_RBD"/>
    <property type="match status" value="1"/>
</dbReference>
<keyword evidence="6" id="KW-0677">Repeat</keyword>
<dbReference type="SMART" id="SM00423">
    <property type="entry name" value="PSI"/>
    <property type="match status" value="3"/>
</dbReference>
<evidence type="ECO:0000256" key="12">
    <source>
        <dbReference type="SAM" id="MobiDB-lite"/>
    </source>
</evidence>
<evidence type="ECO:0000256" key="9">
    <source>
        <dbReference type="ARBA" id="ARBA00023157"/>
    </source>
</evidence>
<dbReference type="InterPro" id="IPR013548">
    <property type="entry name" value="Plexin_cytoplasmic_RasGAP_dom"/>
</dbReference>
<evidence type="ECO:0000256" key="3">
    <source>
        <dbReference type="ARBA" id="ARBA00022475"/>
    </source>
</evidence>
<dbReference type="Gene3D" id="2.60.40.10">
    <property type="entry name" value="Immunoglobulins"/>
    <property type="match status" value="2"/>
</dbReference>
<evidence type="ECO:0000256" key="2">
    <source>
        <dbReference type="ARBA" id="ARBA00010297"/>
    </source>
</evidence>
<dbReference type="GO" id="GO:0005886">
    <property type="term" value="C:plasma membrane"/>
    <property type="evidence" value="ECO:0007669"/>
    <property type="project" value="UniProtKB-SubCell"/>
</dbReference>
<dbReference type="Proteomes" id="UP000663879">
    <property type="component" value="Unassembled WGS sequence"/>
</dbReference>
<dbReference type="GO" id="GO:0030334">
    <property type="term" value="P:regulation of cell migration"/>
    <property type="evidence" value="ECO:0007669"/>
    <property type="project" value="TreeGrafter"/>
</dbReference>